<keyword evidence="1" id="KW-1133">Transmembrane helix</keyword>
<dbReference type="AlphaFoldDB" id="A0AA36NJ33"/>
<name>A0AA36NJ33_9DINO</name>
<feature type="transmembrane region" description="Helical" evidence="1">
    <location>
        <begin position="16"/>
        <end position="34"/>
    </location>
</feature>
<proteinExistence type="predicted"/>
<dbReference type="EMBL" id="CAUJNA010003755">
    <property type="protein sequence ID" value="CAJ1409162.1"/>
    <property type="molecule type" value="Genomic_DNA"/>
</dbReference>
<comment type="caution">
    <text evidence="2">The sequence shown here is derived from an EMBL/GenBank/DDBJ whole genome shotgun (WGS) entry which is preliminary data.</text>
</comment>
<evidence type="ECO:0000313" key="2">
    <source>
        <dbReference type="EMBL" id="CAJ1409162.1"/>
    </source>
</evidence>
<organism evidence="2 3">
    <name type="scientific">Effrenium voratum</name>
    <dbReference type="NCBI Taxonomy" id="2562239"/>
    <lineage>
        <taxon>Eukaryota</taxon>
        <taxon>Sar</taxon>
        <taxon>Alveolata</taxon>
        <taxon>Dinophyceae</taxon>
        <taxon>Suessiales</taxon>
        <taxon>Symbiodiniaceae</taxon>
        <taxon>Effrenium</taxon>
    </lineage>
</organism>
<gene>
    <name evidence="2" type="ORF">EVOR1521_LOCUS30334</name>
</gene>
<protein>
    <submittedName>
        <fullName evidence="2">Uncharacterized protein</fullName>
    </submittedName>
</protein>
<keyword evidence="1" id="KW-0472">Membrane</keyword>
<accession>A0AA36NJ33</accession>
<keyword evidence="1" id="KW-0812">Transmembrane</keyword>
<sequence>MVASTCRIRMNASQMVRLLPIICGILLIWTWTILKLQYSLLAGAHLAVAPTQNPDLAHAQSLKSAKNTAGETEEVLVLIDSLTQFGPFTLVLQPHVQGGTAHFSNSVLLADSVVVSPELQFPLITKYSVAPTSDNLTVNIGNRKIACASGALIAALRTCTFYKVFVNHPLGFSTRFLSDVFAMEKRFMTVTHDYVWVFDLLQPTFTNLRTPEGAARNYAFKKLLPKLEVKAQVQSTRDNFALFDHFKSIRVVKMPDYTASQPRSIVTSKGLVMGVIGEISWIKGLDLVVQLSNVASSGQSCQHFKVGSRYLQFGRWRLGETDARHFSISHQGGQTPIVFRSDGSAHPGPFKDYNAWSISDCPNAKLTAGKDFIQIGAWRMGPEGLKSFAFAKKSKQKHSHSSKAVVFKVGHGWVTGKSDLWSRPVNTSIVLTRKEFLKIGSWLLTCTGDAFKLVQEEHGTVFSLHADGRVESPKDAHDTWFGPELQMQKPSPGRCHVKMFIFGEVADACNIGDNTKREKFRSIDEFNQLLERVRPNVMIIPALWPETYSYTLTLAMLTNLPIIVRRADNDFPAAIATRAASYSKTYFHDFRNITDVVRLAQQIRGGHLTKIQPDLIVPRQWYNLLRPTFTNAVLVASKILTSSKPLWYHPQRSRFSEQERFNQTIETLKSIRLAIPDCFIVLIDNSKIDREQATRLESLADAFVNDVNNQDLLYWTDESEAKQIGEAMLLQQGLDALEEHEVMYEQLFKLSGRYMLNNKFNLQTYNNTHNVFKLARVGKSLNLHKPFYAYTCFFNIYYEHIHAFRSVLSSMTAELKAMIARNMSTFLHDDVESRLSLMLPEVVYVEELGVTQRISTWDSEDKDI</sequence>
<evidence type="ECO:0000256" key="1">
    <source>
        <dbReference type="SAM" id="Phobius"/>
    </source>
</evidence>
<evidence type="ECO:0000313" key="3">
    <source>
        <dbReference type="Proteomes" id="UP001178507"/>
    </source>
</evidence>
<reference evidence="2" key="1">
    <citation type="submission" date="2023-08" db="EMBL/GenBank/DDBJ databases">
        <authorList>
            <person name="Chen Y."/>
            <person name="Shah S."/>
            <person name="Dougan E. K."/>
            <person name="Thang M."/>
            <person name="Chan C."/>
        </authorList>
    </citation>
    <scope>NUCLEOTIDE SEQUENCE</scope>
</reference>
<keyword evidence="3" id="KW-1185">Reference proteome</keyword>
<dbReference type="Proteomes" id="UP001178507">
    <property type="component" value="Unassembled WGS sequence"/>
</dbReference>